<feature type="domain" description="Response regulatory" evidence="16">
    <location>
        <begin position="1127"/>
        <end position="1242"/>
    </location>
</feature>
<dbReference type="PROSITE" id="PS00041">
    <property type="entry name" value="HTH_ARAC_FAMILY_1"/>
    <property type="match status" value="1"/>
</dbReference>
<feature type="domain" description="Histidine kinase" evidence="15">
    <location>
        <begin position="874"/>
        <end position="1088"/>
    </location>
</feature>
<feature type="transmembrane region" description="Helical" evidence="13">
    <location>
        <begin position="831"/>
        <end position="853"/>
    </location>
</feature>
<organism evidence="17 18">
    <name type="scientific">Pedobacter nyackensis</name>
    <dbReference type="NCBI Taxonomy" id="475255"/>
    <lineage>
        <taxon>Bacteria</taxon>
        <taxon>Pseudomonadati</taxon>
        <taxon>Bacteroidota</taxon>
        <taxon>Sphingobacteriia</taxon>
        <taxon>Sphingobacteriales</taxon>
        <taxon>Sphingobacteriaceae</taxon>
        <taxon>Pedobacter</taxon>
    </lineage>
</organism>
<dbReference type="InterPro" id="IPR009057">
    <property type="entry name" value="Homeodomain-like_sf"/>
</dbReference>
<feature type="transmembrane region" description="Helical" evidence="13">
    <location>
        <begin position="37"/>
        <end position="55"/>
    </location>
</feature>
<dbReference type="STRING" id="475255.SAMN04488101_101536"/>
<dbReference type="InterPro" id="IPR036097">
    <property type="entry name" value="HisK_dim/P_sf"/>
</dbReference>
<dbReference type="SUPFAM" id="SSF63829">
    <property type="entry name" value="Calcium-dependent phosphotriesterase"/>
    <property type="match status" value="3"/>
</dbReference>
<keyword evidence="13" id="KW-0472">Membrane</keyword>
<dbReference type="FunFam" id="2.60.40.10:FF:000791">
    <property type="entry name" value="Two-component system sensor histidine kinase/response regulator"/>
    <property type="match status" value="1"/>
</dbReference>
<evidence type="ECO:0000256" key="4">
    <source>
        <dbReference type="ARBA" id="ARBA00022679"/>
    </source>
</evidence>
<dbReference type="Gene3D" id="2.60.40.10">
    <property type="entry name" value="Immunoglobulins"/>
    <property type="match status" value="1"/>
</dbReference>
<feature type="transmembrane region" description="Helical" evidence="13">
    <location>
        <begin position="6"/>
        <end position="25"/>
    </location>
</feature>
<keyword evidence="4" id="KW-0808">Transferase</keyword>
<dbReference type="Pfam" id="PF00512">
    <property type="entry name" value="HisKA"/>
    <property type="match status" value="1"/>
</dbReference>
<dbReference type="Proteomes" id="UP000192678">
    <property type="component" value="Unassembled WGS sequence"/>
</dbReference>
<dbReference type="SMART" id="SM00388">
    <property type="entry name" value="HisKA"/>
    <property type="match status" value="1"/>
</dbReference>
<dbReference type="GO" id="GO:0043565">
    <property type="term" value="F:sequence-specific DNA binding"/>
    <property type="evidence" value="ECO:0007669"/>
    <property type="project" value="InterPro"/>
</dbReference>
<dbReference type="InterPro" id="IPR003594">
    <property type="entry name" value="HATPase_dom"/>
</dbReference>
<sequence length="1377" mass="157714">MEEYFIFPLLLRFLALYLEWFLSKYFCQMHNHLNSGLCRTVFILFFSSPFFYVNAQKLSFNSIKVSDGLSQSSVLDITQDGYSFMWFATRYGLNRYDGTRFKIYKSLPGDTTSLSNNYINTLYCDNRKTLWVGTSTGLNKYNAVTDNFQRINFYKKKAVIRPNVSCVYEDPNDNLWVGTDKGLYVLGNGQKNAFVNVDKLGLDDGLMSPEVLSVYQDTQGYMWIGTNKELIRFRYNKKISAIEIFRHLPGDLNSISDGPVKSIVEDHKGNLWIASRTGGLNRFNRASQTFEHYVHQSGNQNSIPHNSIRKMILNKDGNLIIGTQEGISIYNTQKNSFTNYQNHIDDPLSLNQNSIYGIFEDKTGTIWVGSYFGGVSVSYGVKTTFKTIISNANSTSINHNVIRSIVGDANGNLWFATEGGGLNYFDRQAQRFKYYVNNSADPTSLSTNLLKATYIDNDNHLWVGTTGAGLNLFDPSSGKFKRFLFGMNDFEIKRTAVTTILEDSRKKLWIGGLGVNRVYQREGTTLKDITPPIFKEYFKDKIIQKYYEDRNKYLWIVTGQEILLYHQDKQTFSTICSGPKDLETITFNTLAEDHDGNILIGLYYGGLQVYSPKTRKITAKYTTTDGLCNNNVLSIVEDKQRNLWISTINGLSRLKPDRKTFQTYTMTDGLAGDEFNFNSLYKTENGTLYLGGLNGITYFNPEEIEQNNYHAPLSFIGLRLFNHKVEKPGEKDGILQKNIIFSPKLTFNSDQNVFTIEFALLNYIKSKKNKYAYKLQGINENWNETYLPEATFTNLPAGEYVFSVKGANNDGIWSEPVNISIKILPPLWKTWWAYTIYAILLGIITFFFVRFFYLRQLLKRDEELHQLKLNFFTDVSHEIRSHLTLIMVPLEKVIEDTVSNIQVNKQLTYIKKNTDRLVRLVTELMDFRRAETNNLKLNFSDHNIIDFLEEIYDSFKEVCARKHISLSFFHVEKELLVSFEKGQMEKVVFNLLSNAVKFTPEHGSIILTIDKQSNSVVISVANTGKEIPPEYHDKLFTNYYQLDEQPQNIGYGIGLALSKRIIELHHGTISVKSEEGNTCFTIRVPISHPQNTSSVPLTVLHNPQHNQFDEQTLQPDNYPGREVGKFSVLVVEDNPKLRALIKSILEKEYKILESVDGLTGLEMAKNEIPDLIISDIMMPNKNGLELCQDIKTDERTSHIPVILLTAKSSQSDQISGLAMRADLYLTKPFSKHVLLLNVRNILESRELISAKYRQQFLFEPKNITINNLDEQFLSKLIQIIEEGMENHEFGVDILSDKMGMSQSVLYKKIKALTDMTVNDFSKSIRLKKAAQLLSQKNLPVSEIAYLVGFLDSKYFTKEFKKQFGVPPSQYHAPSFSE</sequence>
<evidence type="ECO:0000259" key="14">
    <source>
        <dbReference type="PROSITE" id="PS01124"/>
    </source>
</evidence>
<evidence type="ECO:0000256" key="8">
    <source>
        <dbReference type="ARBA" id="ARBA00023012"/>
    </source>
</evidence>
<dbReference type="FunFam" id="3.30.565.10:FF:000037">
    <property type="entry name" value="Hybrid sensor histidine kinase/response regulator"/>
    <property type="match status" value="1"/>
</dbReference>
<evidence type="ECO:0000256" key="2">
    <source>
        <dbReference type="ARBA" id="ARBA00012438"/>
    </source>
</evidence>
<dbReference type="InterPro" id="IPR018060">
    <property type="entry name" value="HTH_AraC"/>
</dbReference>
<dbReference type="InterPro" id="IPR001789">
    <property type="entry name" value="Sig_transdc_resp-reg_receiver"/>
</dbReference>
<dbReference type="PANTHER" id="PTHR43547">
    <property type="entry name" value="TWO-COMPONENT HISTIDINE KINASE"/>
    <property type="match status" value="1"/>
</dbReference>
<dbReference type="SMART" id="SM00448">
    <property type="entry name" value="REC"/>
    <property type="match status" value="1"/>
</dbReference>
<dbReference type="Gene3D" id="3.30.565.10">
    <property type="entry name" value="Histidine kinase-like ATPase, C-terminal domain"/>
    <property type="match status" value="1"/>
</dbReference>
<dbReference type="Pfam" id="PF00072">
    <property type="entry name" value="Response_reg"/>
    <property type="match status" value="1"/>
</dbReference>
<reference evidence="17 18" key="1">
    <citation type="submission" date="2017-04" db="EMBL/GenBank/DDBJ databases">
        <authorList>
            <person name="Afonso C.L."/>
            <person name="Miller P.J."/>
            <person name="Scott M.A."/>
            <person name="Spackman E."/>
            <person name="Goraichik I."/>
            <person name="Dimitrov K.M."/>
            <person name="Suarez D.L."/>
            <person name="Swayne D.E."/>
        </authorList>
    </citation>
    <scope>NUCLEOTIDE SEQUENCE [LARGE SCALE GENOMIC DNA]</scope>
    <source>
        <strain evidence="17 18">DSM 19625</strain>
    </source>
</reference>
<keyword evidence="8" id="KW-0902">Two-component regulatory system</keyword>
<dbReference type="Gene3D" id="3.40.50.2300">
    <property type="match status" value="1"/>
</dbReference>
<evidence type="ECO:0000313" key="17">
    <source>
        <dbReference type="EMBL" id="SMC59068.1"/>
    </source>
</evidence>
<dbReference type="Pfam" id="PF12833">
    <property type="entry name" value="HTH_18"/>
    <property type="match status" value="1"/>
</dbReference>
<evidence type="ECO:0000259" key="15">
    <source>
        <dbReference type="PROSITE" id="PS50109"/>
    </source>
</evidence>
<dbReference type="InterPro" id="IPR036890">
    <property type="entry name" value="HATPase_C_sf"/>
</dbReference>
<dbReference type="InterPro" id="IPR018062">
    <property type="entry name" value="HTH_AraC-typ_CS"/>
</dbReference>
<proteinExistence type="predicted"/>
<evidence type="ECO:0000259" key="16">
    <source>
        <dbReference type="PROSITE" id="PS50110"/>
    </source>
</evidence>
<keyword evidence="7" id="KW-0067">ATP-binding</keyword>
<keyword evidence="5" id="KW-0547">Nucleotide-binding</keyword>
<dbReference type="SMART" id="SM00342">
    <property type="entry name" value="HTH_ARAC"/>
    <property type="match status" value="1"/>
</dbReference>
<dbReference type="GO" id="GO:0003700">
    <property type="term" value="F:DNA-binding transcription factor activity"/>
    <property type="evidence" value="ECO:0007669"/>
    <property type="project" value="InterPro"/>
</dbReference>
<dbReference type="GO" id="GO:0000155">
    <property type="term" value="F:phosphorelay sensor kinase activity"/>
    <property type="evidence" value="ECO:0007669"/>
    <property type="project" value="InterPro"/>
</dbReference>
<dbReference type="Gene3D" id="2.130.10.10">
    <property type="entry name" value="YVTN repeat-like/Quinoprotein amine dehydrogenase"/>
    <property type="match status" value="2"/>
</dbReference>
<dbReference type="Pfam" id="PF07495">
    <property type="entry name" value="Y_Y_Y"/>
    <property type="match status" value="1"/>
</dbReference>
<dbReference type="InterPro" id="IPR004358">
    <property type="entry name" value="Sig_transdc_His_kin-like_C"/>
</dbReference>
<keyword evidence="11" id="KW-0804">Transcription</keyword>
<dbReference type="PANTHER" id="PTHR43547:SF2">
    <property type="entry name" value="HYBRID SIGNAL TRANSDUCTION HISTIDINE KINASE C"/>
    <property type="match status" value="1"/>
</dbReference>
<feature type="domain" description="HTH araC/xylS-type" evidence="14">
    <location>
        <begin position="1274"/>
        <end position="1373"/>
    </location>
</feature>
<evidence type="ECO:0000256" key="5">
    <source>
        <dbReference type="ARBA" id="ARBA00022741"/>
    </source>
</evidence>
<accession>A0A1W2AFP6</accession>
<dbReference type="InterPro" id="IPR013783">
    <property type="entry name" value="Ig-like_fold"/>
</dbReference>
<dbReference type="InterPro" id="IPR011110">
    <property type="entry name" value="Reg_prop"/>
</dbReference>
<dbReference type="CDD" id="cd00082">
    <property type="entry name" value="HisKA"/>
    <property type="match status" value="1"/>
</dbReference>
<keyword evidence="9" id="KW-0805">Transcription regulation</keyword>
<dbReference type="InterPro" id="IPR005467">
    <property type="entry name" value="His_kinase_dom"/>
</dbReference>
<comment type="catalytic activity">
    <reaction evidence="1">
        <text>ATP + protein L-histidine = ADP + protein N-phospho-L-histidine.</text>
        <dbReference type="EC" id="2.7.13.3"/>
    </reaction>
</comment>
<dbReference type="PROSITE" id="PS01124">
    <property type="entry name" value="HTH_ARAC_FAMILY_2"/>
    <property type="match status" value="1"/>
</dbReference>
<feature type="modified residue" description="4-aspartylphosphate" evidence="12">
    <location>
        <position position="1175"/>
    </location>
</feature>
<evidence type="ECO:0000256" key="9">
    <source>
        <dbReference type="ARBA" id="ARBA00023015"/>
    </source>
</evidence>
<evidence type="ECO:0000256" key="10">
    <source>
        <dbReference type="ARBA" id="ARBA00023125"/>
    </source>
</evidence>
<dbReference type="InterPro" id="IPR015943">
    <property type="entry name" value="WD40/YVTN_repeat-like_dom_sf"/>
</dbReference>
<evidence type="ECO:0000313" key="18">
    <source>
        <dbReference type="Proteomes" id="UP000192678"/>
    </source>
</evidence>
<evidence type="ECO:0000256" key="12">
    <source>
        <dbReference type="PROSITE-ProRule" id="PRU00169"/>
    </source>
</evidence>
<dbReference type="InterPro" id="IPR011006">
    <property type="entry name" value="CheY-like_superfamily"/>
</dbReference>
<gene>
    <name evidence="17" type="ORF">SAMN04488101_101536</name>
</gene>
<evidence type="ECO:0000256" key="6">
    <source>
        <dbReference type="ARBA" id="ARBA00022777"/>
    </source>
</evidence>
<dbReference type="Gene3D" id="1.10.10.60">
    <property type="entry name" value="Homeodomain-like"/>
    <property type="match status" value="1"/>
</dbReference>
<dbReference type="SUPFAM" id="SSF52172">
    <property type="entry name" value="CheY-like"/>
    <property type="match status" value="1"/>
</dbReference>
<dbReference type="SUPFAM" id="SSF46689">
    <property type="entry name" value="Homeodomain-like"/>
    <property type="match status" value="1"/>
</dbReference>
<keyword evidence="3 12" id="KW-0597">Phosphoprotein</keyword>
<keyword evidence="10" id="KW-0238">DNA-binding</keyword>
<dbReference type="PRINTS" id="PR00344">
    <property type="entry name" value="BCTRLSENSOR"/>
</dbReference>
<evidence type="ECO:0000256" key="11">
    <source>
        <dbReference type="ARBA" id="ARBA00023163"/>
    </source>
</evidence>
<name>A0A1W2AFP6_9SPHI</name>
<dbReference type="EC" id="2.7.13.3" evidence="2"/>
<protein>
    <recommendedName>
        <fullName evidence="2">histidine kinase</fullName>
        <ecNumber evidence="2">2.7.13.3</ecNumber>
    </recommendedName>
</protein>
<dbReference type="PROSITE" id="PS50109">
    <property type="entry name" value="HIS_KIN"/>
    <property type="match status" value="1"/>
</dbReference>
<keyword evidence="18" id="KW-1185">Reference proteome</keyword>
<dbReference type="SUPFAM" id="SSF47384">
    <property type="entry name" value="Homodimeric domain of signal transducing histidine kinase"/>
    <property type="match status" value="1"/>
</dbReference>
<evidence type="ECO:0000256" key="7">
    <source>
        <dbReference type="ARBA" id="ARBA00022840"/>
    </source>
</evidence>
<dbReference type="InterPro" id="IPR003661">
    <property type="entry name" value="HisK_dim/P_dom"/>
</dbReference>
<dbReference type="SUPFAM" id="SSF55874">
    <property type="entry name" value="ATPase domain of HSP90 chaperone/DNA topoisomerase II/histidine kinase"/>
    <property type="match status" value="1"/>
</dbReference>
<keyword evidence="6 17" id="KW-0418">Kinase</keyword>
<dbReference type="EMBL" id="FWYB01000001">
    <property type="protein sequence ID" value="SMC59068.1"/>
    <property type="molecule type" value="Genomic_DNA"/>
</dbReference>
<evidence type="ECO:0000256" key="1">
    <source>
        <dbReference type="ARBA" id="ARBA00000085"/>
    </source>
</evidence>
<dbReference type="Pfam" id="PF02518">
    <property type="entry name" value="HATPase_c"/>
    <property type="match status" value="1"/>
</dbReference>
<dbReference type="InterPro" id="IPR011123">
    <property type="entry name" value="Y_Y_Y"/>
</dbReference>
<keyword evidence="13" id="KW-0812">Transmembrane</keyword>
<dbReference type="SMART" id="SM00387">
    <property type="entry name" value="HATPase_c"/>
    <property type="match status" value="1"/>
</dbReference>
<evidence type="ECO:0000256" key="13">
    <source>
        <dbReference type="SAM" id="Phobius"/>
    </source>
</evidence>
<dbReference type="Pfam" id="PF07494">
    <property type="entry name" value="Reg_prop"/>
    <property type="match status" value="7"/>
</dbReference>
<dbReference type="PROSITE" id="PS50110">
    <property type="entry name" value="RESPONSE_REGULATORY"/>
    <property type="match status" value="1"/>
</dbReference>
<keyword evidence="13" id="KW-1133">Transmembrane helix</keyword>
<dbReference type="GO" id="GO:0005524">
    <property type="term" value="F:ATP binding"/>
    <property type="evidence" value="ECO:0007669"/>
    <property type="project" value="UniProtKB-KW"/>
</dbReference>
<evidence type="ECO:0000256" key="3">
    <source>
        <dbReference type="ARBA" id="ARBA00022553"/>
    </source>
</evidence>
<dbReference type="Gene3D" id="1.10.287.130">
    <property type="match status" value="1"/>
</dbReference>